<reference evidence="1" key="1">
    <citation type="submission" date="2011-01" db="EMBL/GenBank/DDBJ databases">
        <authorList>
            <person name="Muzny D."/>
            <person name="Qin X."/>
            <person name="Buhay C."/>
            <person name="Dugan-Rocha S."/>
            <person name="Ding Y."/>
            <person name="Chen G."/>
            <person name="Hawes A."/>
            <person name="Holder M."/>
            <person name="Jhangiani S."/>
            <person name="Johnson A."/>
            <person name="Khan Z."/>
            <person name="Li Z."/>
            <person name="Liu W."/>
            <person name="Liu X."/>
            <person name="Perez L."/>
            <person name="Shen H."/>
            <person name="Wang Q."/>
            <person name="Watt J."/>
            <person name="Xi L."/>
            <person name="Xin Y."/>
            <person name="Zhou J."/>
            <person name="Deng J."/>
            <person name="Jiang H."/>
            <person name="Liu Y."/>
            <person name="Qu J."/>
            <person name="Song X.-Z."/>
            <person name="Zhang L."/>
            <person name="Villasana D."/>
            <person name="Johnson A."/>
            <person name="Liu J."/>
            <person name="Liyanage D."/>
            <person name="Lorensuhewa L."/>
            <person name="Robinson T."/>
            <person name="Song A."/>
            <person name="Song B.-B."/>
            <person name="Dinh H."/>
            <person name="Thornton R."/>
            <person name="Coyle M."/>
            <person name="Francisco L."/>
            <person name="Jackson L."/>
            <person name="Javaid M."/>
            <person name="Korchina V."/>
            <person name="Kovar C."/>
            <person name="Mata R."/>
            <person name="Mathew T."/>
            <person name="Ngo R."/>
            <person name="Nguyen L."/>
            <person name="Nguyen N."/>
            <person name="Okwuonu G."/>
            <person name="Ongeri F."/>
            <person name="Pham C."/>
            <person name="Simmons D."/>
            <person name="Wilczek-Boney K."/>
            <person name="Hale W."/>
            <person name="Jakkamsetti A."/>
            <person name="Pham P."/>
            <person name="Ruth R."/>
            <person name="San Lucas F."/>
            <person name="Warren J."/>
            <person name="Zhang J."/>
            <person name="Zhao Z."/>
            <person name="Zhou C."/>
            <person name="Zhu D."/>
            <person name="Lee S."/>
            <person name="Bess C."/>
            <person name="Blankenburg K."/>
            <person name="Forbes L."/>
            <person name="Fu Q."/>
            <person name="Gubbala S."/>
            <person name="Hirani K."/>
            <person name="Jayaseelan J.C."/>
            <person name="Lara F."/>
            <person name="Munidasa M."/>
            <person name="Palculict T."/>
            <person name="Patil S."/>
            <person name="Pu L.-L."/>
            <person name="Saada N."/>
            <person name="Tang L."/>
            <person name="Weissenberger G."/>
            <person name="Zhu Y."/>
            <person name="Hemphill L."/>
            <person name="Shang Y."/>
            <person name="Youmans B."/>
            <person name="Ayvaz T."/>
            <person name="Ross M."/>
            <person name="Santibanez J."/>
            <person name="Aqrawi P."/>
            <person name="Gross S."/>
            <person name="Joshi V."/>
            <person name="Fowler G."/>
            <person name="Nazareth L."/>
            <person name="Reid J."/>
            <person name="Worley K."/>
            <person name="Petrosino J."/>
            <person name="Highlander S."/>
            <person name="Gibbs R."/>
        </authorList>
    </citation>
    <scope>NUCLEOTIDE SEQUENCE [LARGE SCALE GENOMIC DNA]</scope>
    <source>
        <strain evidence="1">ATCC 33269</strain>
    </source>
</reference>
<sequence length="44" mass="5121">MIINLLQRGKSWQHNNKISCEQDIFSSYTHLPIDVYILSINDTA</sequence>
<name>E7RMX2_9BACT</name>
<proteinExistence type="predicted"/>
<dbReference type="AlphaFoldDB" id="E7RMX2"/>
<evidence type="ECO:0000313" key="2">
    <source>
        <dbReference type="Proteomes" id="UP000005580"/>
    </source>
</evidence>
<dbReference type="Proteomes" id="UP000005580">
    <property type="component" value="Unassembled WGS sequence"/>
</dbReference>
<dbReference type="EMBL" id="AEPE02000002">
    <property type="protein sequence ID" value="EFZ38103.1"/>
    <property type="molecule type" value="Genomic_DNA"/>
</dbReference>
<dbReference type="HOGENOM" id="CLU_3220238_0_0_10"/>
<keyword evidence="2" id="KW-1185">Reference proteome</keyword>
<comment type="caution">
    <text evidence="1">The sequence shown here is derived from an EMBL/GenBank/DDBJ whole genome shotgun (WGS) entry which is preliminary data.</text>
</comment>
<organism evidence="1 2">
    <name type="scientific">Hoylesella oralis ATCC 33269</name>
    <dbReference type="NCBI Taxonomy" id="873533"/>
    <lineage>
        <taxon>Bacteria</taxon>
        <taxon>Pseudomonadati</taxon>
        <taxon>Bacteroidota</taxon>
        <taxon>Bacteroidia</taxon>
        <taxon>Bacteroidales</taxon>
        <taxon>Prevotellaceae</taxon>
        <taxon>Hoylesella</taxon>
    </lineage>
</organism>
<protein>
    <submittedName>
        <fullName evidence="1">Uncharacterized protein</fullName>
    </submittedName>
</protein>
<accession>E7RMX2</accession>
<evidence type="ECO:0000313" key="1">
    <source>
        <dbReference type="EMBL" id="EFZ38103.1"/>
    </source>
</evidence>
<gene>
    <name evidence="1" type="ORF">HMPREF0663_10472</name>
</gene>